<dbReference type="OrthoDB" id="771136at2759"/>
<reference evidence="4 5" key="2">
    <citation type="journal article" date="2019" name="G3 (Bethesda)">
        <title>Hybrid Assembly of the Genome of the Entomopathogenic Nematode Steinernema carpocapsae Identifies the X-Chromosome.</title>
        <authorList>
            <person name="Serra L."/>
            <person name="Macchietto M."/>
            <person name="Macias-Munoz A."/>
            <person name="McGill C.J."/>
            <person name="Rodriguez I.M."/>
            <person name="Rodriguez B."/>
            <person name="Murad R."/>
            <person name="Mortazavi A."/>
        </authorList>
    </citation>
    <scope>NUCLEOTIDE SEQUENCE [LARGE SCALE GENOMIC DNA]</scope>
    <source>
        <strain evidence="4 5">ALL</strain>
    </source>
</reference>
<dbReference type="InterPro" id="IPR033121">
    <property type="entry name" value="PEPTIDASE_A1"/>
</dbReference>
<evidence type="ECO:0000256" key="1">
    <source>
        <dbReference type="ARBA" id="ARBA00007447"/>
    </source>
</evidence>
<dbReference type="GO" id="GO:0004190">
    <property type="term" value="F:aspartic-type endopeptidase activity"/>
    <property type="evidence" value="ECO:0007669"/>
    <property type="project" value="InterPro"/>
</dbReference>
<dbReference type="InterPro" id="IPR001461">
    <property type="entry name" value="Aspartic_peptidase_A1"/>
</dbReference>
<reference evidence="4 5" key="1">
    <citation type="journal article" date="2015" name="Genome Biol.">
        <title>Comparative genomics of Steinernema reveals deeply conserved gene regulatory networks.</title>
        <authorList>
            <person name="Dillman A.R."/>
            <person name="Macchietto M."/>
            <person name="Porter C.F."/>
            <person name="Rogers A."/>
            <person name="Williams B."/>
            <person name="Antoshechkin I."/>
            <person name="Lee M.M."/>
            <person name="Goodwin Z."/>
            <person name="Lu X."/>
            <person name="Lewis E.E."/>
            <person name="Goodrich-Blair H."/>
            <person name="Stock S.P."/>
            <person name="Adams B.J."/>
            <person name="Sternberg P.W."/>
            <person name="Mortazavi A."/>
        </authorList>
    </citation>
    <scope>NUCLEOTIDE SEQUENCE [LARGE SCALE GENOMIC DNA]</scope>
    <source>
        <strain evidence="4 5">ALL</strain>
    </source>
</reference>
<proteinExistence type="inferred from homology"/>
<protein>
    <recommendedName>
        <fullName evidence="3">Peptidase A1 domain-containing protein</fullName>
    </recommendedName>
</protein>
<dbReference type="InterPro" id="IPR021109">
    <property type="entry name" value="Peptidase_aspartic_dom_sf"/>
</dbReference>
<sequence length="317" mass="35624">MRVLFLALFVLSSDALASKSLHFKLTYKRQPIELAGKHFRHNRKDWGVVTDGMNIGTPVQSSLFVLDTTSADYEVTLCPNTDPAPIVGGWPSCFHAMNSTTFRRISESVGSDIMMDDNSTFLIRKFPTFHMGKLGIGRHGAATPGLTPYRWDRLCKKAMAFWVGLDWCMSEMECGGIELCHENSNTIFVNSTSDRYWQIPINGIALGTYNAVVRGQAVIDTNTDYIGMPKKYLKIFTQTYGISWDGLYGAYTVECNATKNLPELNFKVVGGELTIRPGQYTYWQRPLDYCVTFNITSGMMGFTKNYRHENGGCGRIN</sequence>
<dbReference type="PANTHER" id="PTHR47966:SF51">
    <property type="entry name" value="BETA-SITE APP-CLEAVING ENZYME, ISOFORM A-RELATED"/>
    <property type="match status" value="1"/>
</dbReference>
<evidence type="ECO:0000313" key="4">
    <source>
        <dbReference type="EMBL" id="TKR72192.1"/>
    </source>
</evidence>
<dbReference type="Proteomes" id="UP000298663">
    <property type="component" value="Unassembled WGS sequence"/>
</dbReference>
<comment type="caution">
    <text evidence="4">The sequence shown here is derived from an EMBL/GenBank/DDBJ whole genome shotgun (WGS) entry which is preliminary data.</text>
</comment>
<name>A0A4U5MRS0_STECR</name>
<dbReference type="GO" id="GO:0006508">
    <property type="term" value="P:proteolysis"/>
    <property type="evidence" value="ECO:0007669"/>
    <property type="project" value="InterPro"/>
</dbReference>
<keyword evidence="5" id="KW-1185">Reference proteome</keyword>
<dbReference type="AlphaFoldDB" id="A0A4U5MRS0"/>
<evidence type="ECO:0000259" key="3">
    <source>
        <dbReference type="PROSITE" id="PS51767"/>
    </source>
</evidence>
<dbReference type="PROSITE" id="PS51767">
    <property type="entry name" value="PEPTIDASE_A1"/>
    <property type="match status" value="1"/>
</dbReference>
<dbReference type="Gene3D" id="2.60.40.1960">
    <property type="match status" value="1"/>
</dbReference>
<dbReference type="PANTHER" id="PTHR47966">
    <property type="entry name" value="BETA-SITE APP-CLEAVING ENZYME, ISOFORM A-RELATED"/>
    <property type="match status" value="1"/>
</dbReference>
<comment type="similarity">
    <text evidence="1">Belongs to the peptidase A1 family.</text>
</comment>
<accession>A0A4U5MRS0</accession>
<organism evidence="4 5">
    <name type="scientific">Steinernema carpocapsae</name>
    <name type="common">Entomopathogenic nematode</name>
    <dbReference type="NCBI Taxonomy" id="34508"/>
    <lineage>
        <taxon>Eukaryota</taxon>
        <taxon>Metazoa</taxon>
        <taxon>Ecdysozoa</taxon>
        <taxon>Nematoda</taxon>
        <taxon>Chromadorea</taxon>
        <taxon>Rhabditida</taxon>
        <taxon>Tylenchina</taxon>
        <taxon>Panagrolaimomorpha</taxon>
        <taxon>Strongyloidoidea</taxon>
        <taxon>Steinernematidae</taxon>
        <taxon>Steinernema</taxon>
    </lineage>
</organism>
<feature type="signal peptide" evidence="2">
    <location>
        <begin position="1"/>
        <end position="17"/>
    </location>
</feature>
<dbReference type="SUPFAM" id="SSF50630">
    <property type="entry name" value="Acid proteases"/>
    <property type="match status" value="1"/>
</dbReference>
<evidence type="ECO:0000256" key="2">
    <source>
        <dbReference type="SAM" id="SignalP"/>
    </source>
</evidence>
<dbReference type="EMBL" id="AZBU02000006">
    <property type="protein sequence ID" value="TKR72192.1"/>
    <property type="molecule type" value="Genomic_DNA"/>
</dbReference>
<dbReference type="STRING" id="34508.A0A4U5MRS0"/>
<dbReference type="Pfam" id="PF00026">
    <property type="entry name" value="Asp"/>
    <property type="match status" value="1"/>
</dbReference>
<feature type="chain" id="PRO_5020249013" description="Peptidase A1 domain-containing protein" evidence="2">
    <location>
        <begin position="18"/>
        <end position="317"/>
    </location>
</feature>
<gene>
    <name evidence="4" type="ORF">L596_019682</name>
</gene>
<dbReference type="Gene3D" id="2.40.70.10">
    <property type="entry name" value="Acid Proteases"/>
    <property type="match status" value="1"/>
</dbReference>
<feature type="domain" description="Peptidase A1" evidence="3">
    <location>
        <begin position="1"/>
        <end position="317"/>
    </location>
</feature>
<keyword evidence="2" id="KW-0732">Signal</keyword>
<evidence type="ECO:0000313" key="5">
    <source>
        <dbReference type="Proteomes" id="UP000298663"/>
    </source>
</evidence>